<evidence type="ECO:0000256" key="7">
    <source>
        <dbReference type="ARBA" id="ARBA00022917"/>
    </source>
</evidence>
<dbReference type="InterPro" id="IPR002942">
    <property type="entry name" value="S4_RNA-bd"/>
</dbReference>
<keyword evidence="15" id="KW-1185">Reference proteome</keyword>
<feature type="binding site" evidence="11">
    <location>
        <position position="208"/>
    </location>
    <ligand>
        <name>L-tyrosine</name>
        <dbReference type="ChEBI" id="CHEBI:58315"/>
    </ligand>
</feature>
<feature type="binding site" evidence="11">
    <location>
        <position position="77"/>
    </location>
    <ligand>
        <name>L-tyrosine</name>
        <dbReference type="ChEBI" id="CHEBI:58315"/>
    </ligand>
</feature>
<dbReference type="GO" id="GO:0004831">
    <property type="term" value="F:tyrosine-tRNA ligase activity"/>
    <property type="evidence" value="ECO:0007669"/>
    <property type="project" value="UniProtKB-UniRule"/>
</dbReference>
<dbReference type="STRING" id="1423792.FD09_GL000932"/>
<accession>A0A0R1MZV4</accession>
<dbReference type="Proteomes" id="UP000051330">
    <property type="component" value="Unassembled WGS sequence"/>
</dbReference>
<evidence type="ECO:0000256" key="6">
    <source>
        <dbReference type="ARBA" id="ARBA00022884"/>
    </source>
</evidence>
<name>A0A0R1MZV4_9LACO</name>
<dbReference type="InterPro" id="IPR001412">
    <property type="entry name" value="aa-tRNA-synth_I_CS"/>
</dbReference>
<dbReference type="PATRIC" id="fig|1423792.3.peg.952"/>
<evidence type="ECO:0000256" key="2">
    <source>
        <dbReference type="ARBA" id="ARBA00022490"/>
    </source>
</evidence>
<dbReference type="GO" id="GO:0003723">
    <property type="term" value="F:RNA binding"/>
    <property type="evidence" value="ECO:0007669"/>
    <property type="project" value="UniProtKB-KW"/>
</dbReference>
<keyword evidence="8 11" id="KW-0030">Aminoacyl-tRNA synthetase</keyword>
<evidence type="ECO:0000256" key="1">
    <source>
        <dbReference type="ARBA" id="ARBA00004496"/>
    </source>
</evidence>
<dbReference type="NCBIfam" id="TIGR00234">
    <property type="entry name" value="tyrS"/>
    <property type="match status" value="1"/>
</dbReference>
<organism evidence="14 15">
    <name type="scientific">Schleiferilactobacillus perolens DSM 12744</name>
    <dbReference type="NCBI Taxonomy" id="1423792"/>
    <lineage>
        <taxon>Bacteria</taxon>
        <taxon>Bacillati</taxon>
        <taxon>Bacillota</taxon>
        <taxon>Bacilli</taxon>
        <taxon>Lactobacillales</taxon>
        <taxon>Lactobacillaceae</taxon>
        <taxon>Schleiferilactobacillus</taxon>
    </lineage>
</organism>
<dbReference type="AlphaFoldDB" id="A0A0R1MZV4"/>
<evidence type="ECO:0000256" key="3">
    <source>
        <dbReference type="ARBA" id="ARBA00022598"/>
    </source>
</evidence>
<evidence type="ECO:0000256" key="10">
    <source>
        <dbReference type="ARBA" id="ARBA00060965"/>
    </source>
</evidence>
<evidence type="ECO:0000256" key="8">
    <source>
        <dbReference type="ARBA" id="ARBA00023146"/>
    </source>
</evidence>
<dbReference type="GO" id="GO:0005524">
    <property type="term" value="F:ATP binding"/>
    <property type="evidence" value="ECO:0007669"/>
    <property type="project" value="UniProtKB-UniRule"/>
</dbReference>
<gene>
    <name evidence="11" type="primary">tyrS</name>
    <name evidence="14" type="ORF">FD09_GL000932</name>
</gene>
<dbReference type="PROSITE" id="PS00178">
    <property type="entry name" value="AA_TRNA_LIGASE_I"/>
    <property type="match status" value="1"/>
</dbReference>
<dbReference type="InterPro" id="IPR054608">
    <property type="entry name" value="SYY-like_C"/>
</dbReference>
<dbReference type="GO" id="GO:0006437">
    <property type="term" value="P:tyrosyl-tRNA aminoacylation"/>
    <property type="evidence" value="ECO:0007669"/>
    <property type="project" value="UniProtKB-UniRule"/>
</dbReference>
<keyword evidence="2 11" id="KW-0963">Cytoplasm</keyword>
<dbReference type="SUPFAM" id="SSF52374">
    <property type="entry name" value="Nucleotidylyl transferase"/>
    <property type="match status" value="1"/>
</dbReference>
<dbReference type="Pfam" id="PF00579">
    <property type="entry name" value="tRNA-synt_1b"/>
    <property type="match status" value="1"/>
</dbReference>
<dbReference type="InterPro" id="IPR002305">
    <property type="entry name" value="aa-tRNA-synth_Ic"/>
</dbReference>
<dbReference type="InterPro" id="IPR024088">
    <property type="entry name" value="Tyr-tRNA-ligase_bac-type"/>
</dbReference>
<dbReference type="Gene3D" id="1.10.240.10">
    <property type="entry name" value="Tyrosyl-Transfer RNA Synthetase"/>
    <property type="match status" value="1"/>
</dbReference>
<evidence type="ECO:0000313" key="14">
    <source>
        <dbReference type="EMBL" id="KRL10786.1"/>
    </source>
</evidence>
<dbReference type="GO" id="GO:0005829">
    <property type="term" value="C:cytosol"/>
    <property type="evidence" value="ECO:0007669"/>
    <property type="project" value="TreeGrafter"/>
</dbReference>
<comment type="catalytic activity">
    <reaction evidence="9 11">
        <text>tRNA(Tyr) + L-tyrosine + ATP = L-tyrosyl-tRNA(Tyr) + AMP + diphosphate + H(+)</text>
        <dbReference type="Rhea" id="RHEA:10220"/>
        <dbReference type="Rhea" id="RHEA-COMP:9706"/>
        <dbReference type="Rhea" id="RHEA-COMP:9707"/>
        <dbReference type="ChEBI" id="CHEBI:15378"/>
        <dbReference type="ChEBI" id="CHEBI:30616"/>
        <dbReference type="ChEBI" id="CHEBI:33019"/>
        <dbReference type="ChEBI" id="CHEBI:58315"/>
        <dbReference type="ChEBI" id="CHEBI:78442"/>
        <dbReference type="ChEBI" id="CHEBI:78536"/>
        <dbReference type="ChEBI" id="CHEBI:456215"/>
        <dbReference type="EC" id="6.1.1.1"/>
    </reaction>
</comment>
<keyword evidence="6 12" id="KW-0694">RNA-binding</keyword>
<evidence type="ECO:0000256" key="9">
    <source>
        <dbReference type="ARBA" id="ARBA00048248"/>
    </source>
</evidence>
<comment type="subcellular location">
    <subcellularLocation>
        <location evidence="1 11">Cytoplasm</location>
    </subcellularLocation>
</comment>
<sequence>MGALAQTGWYRGKKSSQYNQHCIGTTFFVCGRPTTKTAREKKTMDLIEDLQWRGAINQQTDAEGLKAEIAKHPVSIYVGTDPTGDSLHVGHLIPFMMLKRFQEAGHHPVMLIGGGTGSIGDPSGRNSERVLQSMDQVRANQEKLTAQLVKLFGTEDFQVVNNYDWLSKISILDFLRDYGKLFSINNMLNKEVVASRLETGISFTEFTYQILQSVDFLHLYKHNDVQVQMGGADQWGNITAGVDLIHRVEGPEAKVFGLTIPLMLKADGTKFGKSAGGAVWLDPKKTTPYEFYQFWLNQDDRDVVKYLKYFTFLSHERIDELAQAVQEAPEKREAQRTLAQEVTKFVHGAAAVTTAEKISQALFSGDLRELTADEITQGFKDVPSVDVPAGQTNIVEFLVDLTHIEPSRRQAREDVKNGAIYVNGERQQSLDFTVDTEAAFSGHFVIIRKGKKKYTLVKVQEA</sequence>
<keyword evidence="5 11" id="KW-0067">ATP-binding</keyword>
<dbReference type="InterPro" id="IPR014729">
    <property type="entry name" value="Rossmann-like_a/b/a_fold"/>
</dbReference>
<feature type="short sequence motif" description="'KMSKS' region" evidence="11">
    <location>
        <begin position="270"/>
        <end position="274"/>
    </location>
</feature>
<dbReference type="CDD" id="cd00165">
    <property type="entry name" value="S4"/>
    <property type="match status" value="1"/>
</dbReference>
<comment type="function">
    <text evidence="11">Catalyzes the attachment of tyrosine to tRNA(Tyr) in a two-step reaction: tyrosine is first activated by ATP to form Tyr-AMP and then transferred to the acceptor end of tRNA(Tyr).</text>
</comment>
<dbReference type="InterPro" id="IPR036986">
    <property type="entry name" value="S4_RNA-bd_sf"/>
</dbReference>
<dbReference type="PANTHER" id="PTHR11766">
    <property type="entry name" value="TYROSYL-TRNA SYNTHETASE"/>
    <property type="match status" value="1"/>
</dbReference>
<dbReference type="PRINTS" id="PR01040">
    <property type="entry name" value="TRNASYNTHTYR"/>
</dbReference>
<dbReference type="SUPFAM" id="SSF55174">
    <property type="entry name" value="Alpha-L RNA-binding motif"/>
    <property type="match status" value="1"/>
</dbReference>
<proteinExistence type="inferred from homology"/>
<evidence type="ECO:0000259" key="13">
    <source>
        <dbReference type="SMART" id="SM00363"/>
    </source>
</evidence>
<dbReference type="CDD" id="cd00805">
    <property type="entry name" value="TyrRS_core"/>
    <property type="match status" value="1"/>
</dbReference>
<evidence type="ECO:0000256" key="12">
    <source>
        <dbReference type="PROSITE-ProRule" id="PRU00182"/>
    </source>
</evidence>
<feature type="binding site" evidence="11">
    <location>
        <position position="212"/>
    </location>
    <ligand>
        <name>L-tyrosine</name>
        <dbReference type="ChEBI" id="CHEBI:58315"/>
    </ligand>
</feature>
<dbReference type="Pfam" id="PF22421">
    <property type="entry name" value="SYY_C-terminal"/>
    <property type="match status" value="1"/>
</dbReference>
<evidence type="ECO:0000256" key="4">
    <source>
        <dbReference type="ARBA" id="ARBA00022741"/>
    </source>
</evidence>
<dbReference type="FunFam" id="1.10.240.10:FF:000001">
    <property type="entry name" value="Tyrosine--tRNA ligase"/>
    <property type="match status" value="1"/>
</dbReference>
<dbReference type="GO" id="GO:0042803">
    <property type="term" value="F:protein homodimerization activity"/>
    <property type="evidence" value="ECO:0007669"/>
    <property type="project" value="UniProtKB-ARBA"/>
</dbReference>
<reference evidence="14 15" key="1">
    <citation type="journal article" date="2015" name="Genome Announc.">
        <title>Expanding the biotechnology potential of lactobacilli through comparative genomics of 213 strains and associated genera.</title>
        <authorList>
            <person name="Sun Z."/>
            <person name="Harris H.M."/>
            <person name="McCann A."/>
            <person name="Guo C."/>
            <person name="Argimon S."/>
            <person name="Zhang W."/>
            <person name="Yang X."/>
            <person name="Jeffery I.B."/>
            <person name="Cooney J.C."/>
            <person name="Kagawa T.F."/>
            <person name="Liu W."/>
            <person name="Song Y."/>
            <person name="Salvetti E."/>
            <person name="Wrobel A."/>
            <person name="Rasinkangas P."/>
            <person name="Parkhill J."/>
            <person name="Rea M.C."/>
            <person name="O'Sullivan O."/>
            <person name="Ritari J."/>
            <person name="Douillard F.P."/>
            <person name="Paul Ross R."/>
            <person name="Yang R."/>
            <person name="Briner A.E."/>
            <person name="Felis G.E."/>
            <person name="de Vos W.M."/>
            <person name="Barrangou R."/>
            <person name="Klaenhammer T.R."/>
            <person name="Caufield P.W."/>
            <person name="Cui Y."/>
            <person name="Zhang H."/>
            <person name="O'Toole P.W."/>
        </authorList>
    </citation>
    <scope>NUCLEOTIDE SEQUENCE [LARGE SCALE GENOMIC DNA]</scope>
    <source>
        <strain evidence="14 15">DSM 12744</strain>
    </source>
</reference>
<feature type="domain" description="RNA-binding S4" evidence="13">
    <location>
        <begin position="393"/>
        <end position="461"/>
    </location>
</feature>
<dbReference type="PROSITE" id="PS50889">
    <property type="entry name" value="S4"/>
    <property type="match status" value="1"/>
</dbReference>
<dbReference type="EC" id="6.1.1.1" evidence="11"/>
<keyword evidence="7 11" id="KW-0648">Protein biosynthesis</keyword>
<keyword evidence="4 11" id="KW-0547">Nucleotide-binding</keyword>
<feature type="short sequence motif" description="'HIGH' region" evidence="11">
    <location>
        <begin position="82"/>
        <end position="91"/>
    </location>
</feature>
<dbReference type="PANTHER" id="PTHR11766:SF0">
    <property type="entry name" value="TYROSINE--TRNA LIGASE, MITOCHONDRIAL"/>
    <property type="match status" value="1"/>
</dbReference>
<dbReference type="Gene3D" id="3.10.290.10">
    <property type="entry name" value="RNA-binding S4 domain"/>
    <property type="match status" value="1"/>
</dbReference>
<dbReference type="InterPro" id="IPR002307">
    <property type="entry name" value="Tyr-tRNA-ligase"/>
</dbReference>
<dbReference type="SMART" id="SM00363">
    <property type="entry name" value="S4"/>
    <property type="match status" value="1"/>
</dbReference>
<comment type="similarity">
    <text evidence="10 11">Belongs to the class-I aminoacyl-tRNA synthetase family. TyrS type 1 subfamily.</text>
</comment>
<dbReference type="HAMAP" id="MF_02006">
    <property type="entry name" value="Tyr_tRNA_synth_type1"/>
    <property type="match status" value="1"/>
</dbReference>
<dbReference type="Gene3D" id="3.40.50.620">
    <property type="entry name" value="HUPs"/>
    <property type="match status" value="1"/>
</dbReference>
<evidence type="ECO:0000256" key="5">
    <source>
        <dbReference type="ARBA" id="ARBA00022840"/>
    </source>
</evidence>
<keyword evidence="3 11" id="KW-0436">Ligase</keyword>
<evidence type="ECO:0000313" key="15">
    <source>
        <dbReference type="Proteomes" id="UP000051330"/>
    </source>
</evidence>
<protein>
    <recommendedName>
        <fullName evidence="11">Tyrosine--tRNA ligase</fullName>
        <ecNumber evidence="11">6.1.1.1</ecNumber>
    </recommendedName>
    <alternativeName>
        <fullName evidence="11">Tyrosyl-tRNA synthetase</fullName>
        <shortName evidence="11">TyrRS</shortName>
    </alternativeName>
</protein>
<dbReference type="EMBL" id="AZEC01000014">
    <property type="protein sequence ID" value="KRL10786.1"/>
    <property type="molecule type" value="Genomic_DNA"/>
</dbReference>
<dbReference type="FunFam" id="3.40.50.620:FF:000008">
    <property type="entry name" value="Tyrosine--tRNA ligase"/>
    <property type="match status" value="1"/>
</dbReference>
<feature type="binding site" evidence="11">
    <location>
        <position position="273"/>
    </location>
    <ligand>
        <name>ATP</name>
        <dbReference type="ChEBI" id="CHEBI:30616"/>
    </ligand>
</feature>
<evidence type="ECO:0000256" key="11">
    <source>
        <dbReference type="HAMAP-Rule" id="MF_02006"/>
    </source>
</evidence>
<dbReference type="InterPro" id="IPR024107">
    <property type="entry name" value="Tyr-tRNA-ligase_bac_1"/>
</dbReference>
<comment type="caution">
    <text evidence="14">The sequence shown here is derived from an EMBL/GenBank/DDBJ whole genome shotgun (WGS) entry which is preliminary data.</text>
</comment>
<comment type="subunit">
    <text evidence="11">Homodimer.</text>
</comment>